<evidence type="ECO:0000256" key="4">
    <source>
        <dbReference type="ARBA" id="ARBA00022771"/>
    </source>
</evidence>
<evidence type="ECO:0000256" key="1">
    <source>
        <dbReference type="ARBA" id="ARBA00004123"/>
    </source>
</evidence>
<keyword evidence="2" id="KW-0479">Metal-binding</keyword>
<dbReference type="GO" id="GO:0005634">
    <property type="term" value="C:nucleus"/>
    <property type="evidence" value="ECO:0007669"/>
    <property type="project" value="UniProtKB-SubCell"/>
</dbReference>
<dbReference type="CDD" id="cd12148">
    <property type="entry name" value="fungal_TF_MHR"/>
    <property type="match status" value="1"/>
</dbReference>
<dbReference type="EMBL" id="JAVRRD010000024">
    <property type="protein sequence ID" value="KAK5047765.1"/>
    <property type="molecule type" value="Genomic_DNA"/>
</dbReference>
<dbReference type="Proteomes" id="UP001358417">
    <property type="component" value="Unassembled WGS sequence"/>
</dbReference>
<evidence type="ECO:0000256" key="5">
    <source>
        <dbReference type="ARBA" id="ARBA00022833"/>
    </source>
</evidence>
<dbReference type="GO" id="GO:0000978">
    <property type="term" value="F:RNA polymerase II cis-regulatory region sequence-specific DNA binding"/>
    <property type="evidence" value="ECO:0007669"/>
    <property type="project" value="InterPro"/>
</dbReference>
<dbReference type="PANTHER" id="PTHR40626:SF11">
    <property type="entry name" value="ZINC FINGER PROTEIN YPR022C"/>
    <property type="match status" value="1"/>
</dbReference>
<proteinExistence type="predicted"/>
<reference evidence="8 9" key="1">
    <citation type="submission" date="2023-08" db="EMBL/GenBank/DDBJ databases">
        <title>Black Yeasts Isolated from many extreme environments.</title>
        <authorList>
            <person name="Coleine C."/>
            <person name="Stajich J.E."/>
            <person name="Selbmann L."/>
        </authorList>
    </citation>
    <scope>NUCLEOTIDE SEQUENCE [LARGE SCALE GENOMIC DNA]</scope>
    <source>
        <strain evidence="8 9">CCFEE 5792</strain>
    </source>
</reference>
<evidence type="ECO:0000256" key="2">
    <source>
        <dbReference type="ARBA" id="ARBA00022723"/>
    </source>
</evidence>
<evidence type="ECO:0000313" key="9">
    <source>
        <dbReference type="Proteomes" id="UP001358417"/>
    </source>
</evidence>
<evidence type="ECO:0000259" key="7">
    <source>
        <dbReference type="Pfam" id="PF04082"/>
    </source>
</evidence>
<keyword evidence="6" id="KW-0539">Nucleus</keyword>
<accession>A0AAV9N4P7</accession>
<sequence length="546" mass="61748">MSLRLHPGQPLPPDVDLFLNLTVLPSPPIRPSEFQPTGNGIKAIYEILNAEGSSLESSVLQWTDAQDRLERYRRTYFQTFHIKWPILHAPTFGIQSAPLQLAASVCLLGSWFMNPTGDERSYALKVHDILLQRLLTSLMNQELITEGQGWPGEHFQAVLLTLIFSLYRTDAIVLSKATHLRNVFITTLRDLGAFNDKSLGAHLEAYYSGSYAPYALSMRERFKRLSALTYQFDTYFALARKIPPLMHHQEISIPLPSTFMVWNTYGLDILPIRQREEPPERSLVAVSTMISRRNSQRPLQFLVEDVQLGLCGLLQAIWAFTQPFTTNIEADYGNAAQRAMLTKKLDIWKHELDTINGFADLKNIQSDKARYLYLAYRGENNFIAPSLERMSALVQDTMILYYFLRLLHYAGLNAPSETTELGPAENSNLGSSQEIKDDREALVCALQLLAMAETSGASSQLPSFNPLTYHALRLGMHVVQVVLSKQVCDCAASDGQQQATTNDLRQWAENGGRAPWINESPICVCTFERCTERFQNAIRDRKPLLE</sequence>
<dbReference type="InterPro" id="IPR051059">
    <property type="entry name" value="VerF-like"/>
</dbReference>
<dbReference type="GO" id="GO:0008270">
    <property type="term" value="F:zinc ion binding"/>
    <property type="evidence" value="ECO:0007669"/>
    <property type="project" value="UniProtKB-KW"/>
</dbReference>
<protein>
    <recommendedName>
        <fullName evidence="7">Xylanolytic transcriptional activator regulatory domain-containing protein</fullName>
    </recommendedName>
</protein>
<dbReference type="GO" id="GO:0006351">
    <property type="term" value="P:DNA-templated transcription"/>
    <property type="evidence" value="ECO:0007669"/>
    <property type="project" value="InterPro"/>
</dbReference>
<dbReference type="GeneID" id="89974602"/>
<keyword evidence="3" id="KW-0677">Repeat</keyword>
<feature type="domain" description="Xylanolytic transcriptional activator regulatory" evidence="7">
    <location>
        <begin position="75"/>
        <end position="349"/>
    </location>
</feature>
<evidence type="ECO:0000313" key="8">
    <source>
        <dbReference type="EMBL" id="KAK5047765.1"/>
    </source>
</evidence>
<name>A0AAV9N4P7_9EURO</name>
<dbReference type="GO" id="GO:0000981">
    <property type="term" value="F:DNA-binding transcription factor activity, RNA polymerase II-specific"/>
    <property type="evidence" value="ECO:0007669"/>
    <property type="project" value="InterPro"/>
</dbReference>
<keyword evidence="9" id="KW-1185">Reference proteome</keyword>
<keyword evidence="5" id="KW-0862">Zinc</keyword>
<comment type="caution">
    <text evidence="8">The sequence shown here is derived from an EMBL/GenBank/DDBJ whole genome shotgun (WGS) entry which is preliminary data.</text>
</comment>
<evidence type="ECO:0000256" key="6">
    <source>
        <dbReference type="ARBA" id="ARBA00023242"/>
    </source>
</evidence>
<comment type="subcellular location">
    <subcellularLocation>
        <location evidence="1">Nucleus</location>
    </subcellularLocation>
</comment>
<dbReference type="InterPro" id="IPR007219">
    <property type="entry name" value="XnlR_reg_dom"/>
</dbReference>
<keyword evidence="4" id="KW-0863">Zinc-finger</keyword>
<dbReference type="GO" id="GO:0000785">
    <property type="term" value="C:chromatin"/>
    <property type="evidence" value="ECO:0007669"/>
    <property type="project" value="TreeGrafter"/>
</dbReference>
<dbReference type="Pfam" id="PF04082">
    <property type="entry name" value="Fungal_trans"/>
    <property type="match status" value="1"/>
</dbReference>
<dbReference type="RefSeq" id="XP_064703292.1">
    <property type="nucleotide sequence ID" value="XM_064849991.1"/>
</dbReference>
<organism evidence="8 9">
    <name type="scientific">Exophiala bonariae</name>
    <dbReference type="NCBI Taxonomy" id="1690606"/>
    <lineage>
        <taxon>Eukaryota</taxon>
        <taxon>Fungi</taxon>
        <taxon>Dikarya</taxon>
        <taxon>Ascomycota</taxon>
        <taxon>Pezizomycotina</taxon>
        <taxon>Eurotiomycetes</taxon>
        <taxon>Chaetothyriomycetidae</taxon>
        <taxon>Chaetothyriales</taxon>
        <taxon>Herpotrichiellaceae</taxon>
        <taxon>Exophiala</taxon>
    </lineage>
</organism>
<dbReference type="AlphaFoldDB" id="A0AAV9N4P7"/>
<gene>
    <name evidence="8" type="ORF">LTR84_006430</name>
</gene>
<evidence type="ECO:0000256" key="3">
    <source>
        <dbReference type="ARBA" id="ARBA00022737"/>
    </source>
</evidence>
<dbReference type="PANTHER" id="PTHR40626">
    <property type="entry name" value="MIP31509P"/>
    <property type="match status" value="1"/>
</dbReference>